<sequence>MSNSKTDRRIVRTKEAILNAFQELFLEKEFERITINDIADRANVNRATIYLHYMDKYDIFDQCVEDILNKMFISCAFSKTTQEKITSKDEAIAALTSLFDYIKDHHHFFSRILFDKTASFRNSLLKISKSTVQTQMNLQRINKEIDSELVTQYLASALVGTMEWWIRNDLLHAPPLMAQQVYHLLVKNEVFTH</sequence>
<evidence type="ECO:0000256" key="1">
    <source>
        <dbReference type="ARBA" id="ARBA00023125"/>
    </source>
</evidence>
<dbReference type="InterPro" id="IPR009057">
    <property type="entry name" value="Homeodomain-like_sf"/>
</dbReference>
<protein>
    <submittedName>
        <fullName evidence="4">TetR/AcrR family transcriptional regulator</fullName>
    </submittedName>
</protein>
<dbReference type="PANTHER" id="PTHR43479">
    <property type="entry name" value="ACREF/ENVCD OPERON REPRESSOR-RELATED"/>
    <property type="match status" value="1"/>
</dbReference>
<dbReference type="PANTHER" id="PTHR43479:SF7">
    <property type="entry name" value="TETR-FAMILY TRANSCRIPTIONAL REGULATOR"/>
    <property type="match status" value="1"/>
</dbReference>
<dbReference type="RefSeq" id="WP_375526410.1">
    <property type="nucleotide sequence ID" value="NZ_JBHILM010000019.1"/>
</dbReference>
<evidence type="ECO:0000259" key="3">
    <source>
        <dbReference type="PROSITE" id="PS50977"/>
    </source>
</evidence>
<keyword evidence="1 2" id="KW-0238">DNA-binding</keyword>
<organism evidence="4 5">
    <name type="scientific">Paenibacillus terreus</name>
    <dbReference type="NCBI Taxonomy" id="1387834"/>
    <lineage>
        <taxon>Bacteria</taxon>
        <taxon>Bacillati</taxon>
        <taxon>Bacillota</taxon>
        <taxon>Bacilli</taxon>
        <taxon>Bacillales</taxon>
        <taxon>Paenibacillaceae</taxon>
        <taxon>Paenibacillus</taxon>
    </lineage>
</organism>
<dbReference type="InterPro" id="IPR001647">
    <property type="entry name" value="HTH_TetR"/>
</dbReference>
<dbReference type="InterPro" id="IPR050624">
    <property type="entry name" value="HTH-type_Tx_Regulator"/>
</dbReference>
<dbReference type="Gene3D" id="1.10.357.10">
    <property type="entry name" value="Tetracycline Repressor, domain 2"/>
    <property type="match status" value="1"/>
</dbReference>
<dbReference type="SUPFAM" id="SSF46689">
    <property type="entry name" value="Homeodomain-like"/>
    <property type="match status" value="1"/>
</dbReference>
<dbReference type="Pfam" id="PF14278">
    <property type="entry name" value="TetR_C_8"/>
    <property type="match status" value="1"/>
</dbReference>
<dbReference type="InterPro" id="IPR039532">
    <property type="entry name" value="TetR_C_Firmicutes"/>
</dbReference>
<evidence type="ECO:0000313" key="4">
    <source>
        <dbReference type="EMBL" id="MFB5682659.1"/>
    </source>
</evidence>
<dbReference type="PROSITE" id="PS50977">
    <property type="entry name" value="HTH_TETR_2"/>
    <property type="match status" value="1"/>
</dbReference>
<reference evidence="4 5" key="1">
    <citation type="submission" date="2024-09" db="EMBL/GenBank/DDBJ databases">
        <authorList>
            <person name="Ruan L."/>
        </authorList>
    </citation>
    <scope>NUCLEOTIDE SEQUENCE [LARGE SCALE GENOMIC DNA]</scope>
    <source>
        <strain evidence="4 5">D33</strain>
    </source>
</reference>
<feature type="DNA-binding region" description="H-T-H motif" evidence="2">
    <location>
        <begin position="34"/>
        <end position="53"/>
    </location>
</feature>
<name>A0ABV5BCT8_9BACL</name>
<feature type="domain" description="HTH tetR-type" evidence="3">
    <location>
        <begin position="11"/>
        <end position="71"/>
    </location>
</feature>
<keyword evidence="5" id="KW-1185">Reference proteome</keyword>
<evidence type="ECO:0000313" key="5">
    <source>
        <dbReference type="Proteomes" id="UP001580407"/>
    </source>
</evidence>
<dbReference type="Proteomes" id="UP001580407">
    <property type="component" value="Unassembled WGS sequence"/>
</dbReference>
<dbReference type="EMBL" id="JBHILM010000019">
    <property type="protein sequence ID" value="MFB5682659.1"/>
    <property type="molecule type" value="Genomic_DNA"/>
</dbReference>
<dbReference type="Pfam" id="PF00440">
    <property type="entry name" value="TetR_N"/>
    <property type="match status" value="1"/>
</dbReference>
<accession>A0ABV5BCT8</accession>
<comment type="caution">
    <text evidence="4">The sequence shown here is derived from an EMBL/GenBank/DDBJ whole genome shotgun (WGS) entry which is preliminary data.</text>
</comment>
<dbReference type="PRINTS" id="PR00455">
    <property type="entry name" value="HTHTETR"/>
</dbReference>
<evidence type="ECO:0000256" key="2">
    <source>
        <dbReference type="PROSITE-ProRule" id="PRU00335"/>
    </source>
</evidence>
<proteinExistence type="predicted"/>
<gene>
    <name evidence="4" type="ORF">ACE3NQ_17215</name>
</gene>